<dbReference type="EMBL" id="CP071090">
    <property type="protein sequence ID" value="QSQ24846.1"/>
    <property type="molecule type" value="Genomic_DNA"/>
</dbReference>
<keyword evidence="2" id="KW-0812">Transmembrane</keyword>
<name>A0ABX7P305_9BACT</name>
<accession>A0ABX7P305</accession>
<evidence type="ECO:0008006" key="5">
    <source>
        <dbReference type="Google" id="ProtNLM"/>
    </source>
</evidence>
<evidence type="ECO:0000256" key="2">
    <source>
        <dbReference type="SAM" id="Phobius"/>
    </source>
</evidence>
<evidence type="ECO:0000313" key="3">
    <source>
        <dbReference type="EMBL" id="QSQ24846.1"/>
    </source>
</evidence>
<feature type="transmembrane region" description="Helical" evidence="2">
    <location>
        <begin position="99"/>
        <end position="117"/>
    </location>
</feature>
<gene>
    <name evidence="3" type="ORF">JY651_07865</name>
</gene>
<reference evidence="3 4" key="1">
    <citation type="submission" date="2021-02" db="EMBL/GenBank/DDBJ databases">
        <title>De Novo genome assembly of isolated myxobacteria.</title>
        <authorList>
            <person name="Stevens D.C."/>
        </authorList>
    </citation>
    <scope>NUCLEOTIDE SEQUENCE [LARGE SCALE GENOMIC DNA]</scope>
    <source>
        <strain evidence="4">SCPEA02</strain>
    </source>
</reference>
<evidence type="ECO:0000313" key="4">
    <source>
        <dbReference type="Proteomes" id="UP000662747"/>
    </source>
</evidence>
<dbReference type="RefSeq" id="WP_206726407.1">
    <property type="nucleotide sequence ID" value="NZ_CP071090.1"/>
</dbReference>
<keyword evidence="2" id="KW-0472">Membrane</keyword>
<organism evidence="3 4">
    <name type="scientific">Pyxidicoccus parkwayensis</name>
    <dbReference type="NCBI Taxonomy" id="2813578"/>
    <lineage>
        <taxon>Bacteria</taxon>
        <taxon>Pseudomonadati</taxon>
        <taxon>Myxococcota</taxon>
        <taxon>Myxococcia</taxon>
        <taxon>Myxococcales</taxon>
        <taxon>Cystobacterineae</taxon>
        <taxon>Myxococcaceae</taxon>
        <taxon>Pyxidicoccus</taxon>
    </lineage>
</organism>
<keyword evidence="4" id="KW-1185">Reference proteome</keyword>
<proteinExistence type="predicted"/>
<protein>
    <recommendedName>
        <fullName evidence="5">Lipoprotein</fullName>
    </recommendedName>
</protein>
<dbReference type="Proteomes" id="UP000662747">
    <property type="component" value="Chromosome"/>
</dbReference>
<keyword evidence="2" id="KW-1133">Transmembrane helix</keyword>
<feature type="region of interest" description="Disordered" evidence="1">
    <location>
        <begin position="1"/>
        <end position="23"/>
    </location>
</feature>
<evidence type="ECO:0000256" key="1">
    <source>
        <dbReference type="SAM" id="MobiDB-lite"/>
    </source>
</evidence>
<sequence length="227" mass="24437">MRDLTPTPAEMEAASTLNYPPPKADEVPDRVNIINSNWPKIDARCTKVRAAMLSEADGTSAKNSAIGAVFAGLTAGLAAASGLYASIKGDDANHTVTALLAFGATGTSVPTFFYFGSDDREKIVRQRIGVIDERRSRVADAWTSFKAVDRQFTSDNMDLEDIERALGAAEPNGDCSQIGDAARKAACEVLISKRNDARKKSRETTLLWHQATDALDDAVIKLSEACR</sequence>
<feature type="transmembrane region" description="Helical" evidence="2">
    <location>
        <begin position="65"/>
        <end position="87"/>
    </location>
</feature>